<comment type="subunit">
    <text evidence="3">Heterodimer of HisH and HisF.</text>
</comment>
<dbReference type="InterPro" id="IPR011060">
    <property type="entry name" value="RibuloseP-bd_barrel"/>
</dbReference>
<dbReference type="GO" id="GO:0016829">
    <property type="term" value="F:lyase activity"/>
    <property type="evidence" value="ECO:0007669"/>
    <property type="project" value="UniProtKB-KW"/>
</dbReference>
<keyword evidence="5 11" id="KW-0028">Amino-acid biosynthesis</keyword>
<protein>
    <recommendedName>
        <fullName evidence="4">imidazole glycerol-phosphate synthase</fullName>
        <ecNumber evidence="4">4.3.2.10</ecNumber>
    </recommendedName>
    <alternativeName>
        <fullName evidence="9">IGP synthase cyclase subunit</fullName>
    </alternativeName>
</protein>
<evidence type="ECO:0000256" key="8">
    <source>
        <dbReference type="ARBA" id="ARBA00025475"/>
    </source>
</evidence>
<dbReference type="PANTHER" id="PTHR21235">
    <property type="entry name" value="IMIDAZOLE GLYCEROL PHOSPHATE SYNTHASE SUBUNIT HISF/H IGP SYNTHASE SUBUNIT HISF/H"/>
    <property type="match status" value="1"/>
</dbReference>
<dbReference type="Pfam" id="PF00977">
    <property type="entry name" value="His_biosynth"/>
    <property type="match status" value="1"/>
</dbReference>
<comment type="catalytic activity">
    <reaction evidence="10">
        <text>5-[(5-phospho-1-deoxy-D-ribulos-1-ylimino)methylamino]-1-(5-phospho-beta-D-ribosyl)imidazole-4-carboxamide + L-glutamine = D-erythro-1-(imidazol-4-yl)glycerol 3-phosphate + 5-amino-1-(5-phospho-beta-D-ribosyl)imidazole-4-carboxamide + L-glutamate + H(+)</text>
        <dbReference type="Rhea" id="RHEA:24793"/>
        <dbReference type="ChEBI" id="CHEBI:15378"/>
        <dbReference type="ChEBI" id="CHEBI:29985"/>
        <dbReference type="ChEBI" id="CHEBI:58278"/>
        <dbReference type="ChEBI" id="CHEBI:58359"/>
        <dbReference type="ChEBI" id="CHEBI:58475"/>
        <dbReference type="ChEBI" id="CHEBI:58525"/>
        <dbReference type="EC" id="4.3.2.10"/>
    </reaction>
</comment>
<dbReference type="Gene3D" id="3.20.20.70">
    <property type="entry name" value="Aldolase class I"/>
    <property type="match status" value="1"/>
</dbReference>
<evidence type="ECO:0000256" key="3">
    <source>
        <dbReference type="ARBA" id="ARBA00011152"/>
    </source>
</evidence>
<evidence type="ECO:0000256" key="5">
    <source>
        <dbReference type="ARBA" id="ARBA00022605"/>
    </source>
</evidence>
<keyword evidence="7 12" id="KW-0456">Lyase</keyword>
<evidence type="ECO:0000256" key="4">
    <source>
        <dbReference type="ARBA" id="ARBA00012809"/>
    </source>
</evidence>
<dbReference type="CDD" id="cd04731">
    <property type="entry name" value="HisF"/>
    <property type="match status" value="1"/>
</dbReference>
<reference evidence="12" key="1">
    <citation type="submission" date="2021-02" db="EMBL/GenBank/DDBJ databases">
        <authorList>
            <person name="Franco D."/>
        </authorList>
    </citation>
    <scope>NUCLEOTIDE SEQUENCE</scope>
    <source>
        <strain evidence="12">DICMUL</strain>
    </source>
</reference>
<reference evidence="12" key="2">
    <citation type="submission" date="2021-03" db="EMBL/GenBank/DDBJ databases">
        <title>Alternative transmission patterns in independently acquired nutritional co-symbionts of Dictyopharidae planthoppers.</title>
        <authorList>
            <person name="Michalik A."/>
            <person name="Lukasik P."/>
        </authorList>
    </citation>
    <scope>NUCLEOTIDE SEQUENCE</scope>
    <source>
        <strain evidence="12">DICMUL</strain>
    </source>
</reference>
<accession>A0A974X712</accession>
<dbReference type="EMBL" id="CP071410">
    <property type="protein sequence ID" value="QSW37770.1"/>
    <property type="molecule type" value="Genomic_DNA"/>
</dbReference>
<evidence type="ECO:0000256" key="2">
    <source>
        <dbReference type="ARBA" id="ARBA00009667"/>
    </source>
</evidence>
<dbReference type="GO" id="GO:0000105">
    <property type="term" value="P:L-histidine biosynthetic process"/>
    <property type="evidence" value="ECO:0007669"/>
    <property type="project" value="UniProtKB-KW"/>
</dbReference>
<evidence type="ECO:0000256" key="10">
    <source>
        <dbReference type="ARBA" id="ARBA00047838"/>
    </source>
</evidence>
<evidence type="ECO:0000313" key="12">
    <source>
        <dbReference type="EMBL" id="QSW37770.1"/>
    </source>
</evidence>
<dbReference type="AlphaFoldDB" id="A0A974X712"/>
<dbReference type="InterPro" id="IPR050064">
    <property type="entry name" value="IGPS_HisA/HisF"/>
</dbReference>
<evidence type="ECO:0000313" key="13">
    <source>
        <dbReference type="Proteomes" id="UP000663602"/>
    </source>
</evidence>
<name>A0A974X712_9PROT</name>
<evidence type="ECO:0000256" key="6">
    <source>
        <dbReference type="ARBA" id="ARBA00023102"/>
    </source>
</evidence>
<dbReference type="SUPFAM" id="SSF51366">
    <property type="entry name" value="Ribulose-phoshate binding barrel"/>
    <property type="match status" value="1"/>
</dbReference>
<dbReference type="InterPro" id="IPR004651">
    <property type="entry name" value="HisF"/>
</dbReference>
<evidence type="ECO:0000256" key="7">
    <source>
        <dbReference type="ARBA" id="ARBA00023239"/>
    </source>
</evidence>
<dbReference type="GO" id="GO:0000107">
    <property type="term" value="F:imidazoleglycerol-phosphate synthase activity"/>
    <property type="evidence" value="ECO:0007669"/>
    <property type="project" value="InterPro"/>
</dbReference>
<evidence type="ECO:0000256" key="11">
    <source>
        <dbReference type="RuleBase" id="RU003657"/>
    </source>
</evidence>
<organism evidence="12 13">
    <name type="scientific">Candidatus Vidania fulgoroideorum</name>
    <dbReference type="NCBI Taxonomy" id="881286"/>
    <lineage>
        <taxon>Bacteria</taxon>
        <taxon>Pseudomonadati</taxon>
        <taxon>Pseudomonadota</taxon>
        <taxon>Betaproteobacteria</taxon>
        <taxon>Candidatus Vidania</taxon>
    </lineage>
</organism>
<keyword evidence="6 11" id="KW-0368">Histidine biosynthesis</keyword>
<comment type="pathway">
    <text evidence="1">Amino-acid biosynthesis; L-histidine biosynthesis; L-histidine from 5-phospho-alpha-D-ribose 1-diphosphate: step 5/9.</text>
</comment>
<sequence>MTKRIIACLDITNNQVVKGTQFKKLKPVGNIEQLAYKYYKEGADELVLLNISKTKITTISKILSVLTQKVFIPIIFGGNIQTIEEVKQLFTAGIDKVCLNSTLYYKPQLVKEIIEIYGSQSLIASIDVKLKANKWLVYIDGGKKNTHITASAWVKKTTHRGVGEILLTSIDHDGKTNGYNIKLIQKITNTTHLPIIASGGMGAATDIITLFKNTNAAGALIASYLHIKRNSLKSLKTTLNKTLKIRNE</sequence>
<dbReference type="PANTHER" id="PTHR21235:SF2">
    <property type="entry name" value="IMIDAZOLE GLYCEROL PHOSPHATE SYNTHASE HISHF"/>
    <property type="match status" value="1"/>
</dbReference>
<evidence type="ECO:0000256" key="9">
    <source>
        <dbReference type="ARBA" id="ARBA00030264"/>
    </source>
</evidence>
<comment type="function">
    <text evidence="8">IGPS catalyzes the conversion of PRFAR and glutamine to IGP, AICAR and glutamate. The HisF subunit catalyzes the cyclization activity that produces IGP and AICAR from PRFAR using the ammonia provided by the HisH subunit.</text>
</comment>
<dbReference type="EC" id="4.3.2.10" evidence="4"/>
<dbReference type="Proteomes" id="UP000663602">
    <property type="component" value="Chromosome"/>
</dbReference>
<evidence type="ECO:0000256" key="1">
    <source>
        <dbReference type="ARBA" id="ARBA00005091"/>
    </source>
</evidence>
<gene>
    <name evidence="12" type="primary">hisF</name>
    <name evidence="12" type="ORF">JSR02_00415</name>
</gene>
<proteinExistence type="inferred from homology"/>
<dbReference type="InterPro" id="IPR013785">
    <property type="entry name" value="Aldolase_TIM"/>
</dbReference>
<dbReference type="InterPro" id="IPR006062">
    <property type="entry name" value="His_biosynth"/>
</dbReference>
<comment type="similarity">
    <text evidence="2 11">Belongs to the HisA/HisF family.</text>
</comment>